<dbReference type="InterPro" id="IPR055414">
    <property type="entry name" value="LRR_R13L4/SHOC2-like"/>
</dbReference>
<feature type="domain" description="Disease resistance R13L4/SHOC-2-like LRR" evidence="11">
    <location>
        <begin position="570"/>
        <end position="913"/>
    </location>
</feature>
<evidence type="ECO:0000256" key="6">
    <source>
        <dbReference type="ARBA" id="ARBA00022840"/>
    </source>
</evidence>
<dbReference type="InterPro" id="IPR032675">
    <property type="entry name" value="LRR_dom_sf"/>
</dbReference>
<comment type="similarity">
    <text evidence="1">Belongs to the disease resistance NB-LRR family.</text>
</comment>
<dbReference type="InterPro" id="IPR058922">
    <property type="entry name" value="WHD_DRP"/>
</dbReference>
<feature type="domain" description="Disease resistance protein winged helix" evidence="10">
    <location>
        <begin position="443"/>
        <end position="515"/>
    </location>
</feature>
<evidence type="ECO:0000259" key="10">
    <source>
        <dbReference type="Pfam" id="PF23559"/>
    </source>
</evidence>
<keyword evidence="6" id="KW-0067">ATP-binding</keyword>
<keyword evidence="4" id="KW-0547">Nucleotide-binding</keyword>
<dbReference type="InterPro" id="IPR038005">
    <property type="entry name" value="RX-like_CC"/>
</dbReference>
<dbReference type="GO" id="GO:0009626">
    <property type="term" value="P:plant-type hypersensitive response"/>
    <property type="evidence" value="ECO:0007669"/>
    <property type="project" value="UniProtKB-ARBA"/>
</dbReference>
<dbReference type="GO" id="GO:0042742">
    <property type="term" value="P:defense response to bacterium"/>
    <property type="evidence" value="ECO:0007669"/>
    <property type="project" value="UniProtKB-ARBA"/>
</dbReference>
<evidence type="ECO:0000256" key="1">
    <source>
        <dbReference type="ARBA" id="ARBA00008894"/>
    </source>
</evidence>
<dbReference type="Pfam" id="PF23559">
    <property type="entry name" value="WHD_DRP"/>
    <property type="match status" value="1"/>
</dbReference>
<dbReference type="SMART" id="SM00369">
    <property type="entry name" value="LRR_TYP"/>
    <property type="match status" value="3"/>
</dbReference>
<evidence type="ECO:0000313" key="12">
    <source>
        <dbReference type="EMBL" id="CAL4978902.1"/>
    </source>
</evidence>
<dbReference type="SUPFAM" id="SSF52058">
    <property type="entry name" value="L domain-like"/>
    <property type="match status" value="1"/>
</dbReference>
<dbReference type="PANTHER" id="PTHR36766:SF36">
    <property type="entry name" value="AAA+ ATPASE DOMAIN-CONTAINING PROTEIN"/>
    <property type="match status" value="1"/>
</dbReference>
<feature type="domain" description="NB-ARC" evidence="8">
    <location>
        <begin position="178"/>
        <end position="349"/>
    </location>
</feature>
<reference evidence="13" key="1">
    <citation type="submission" date="2024-06" db="EMBL/GenBank/DDBJ databases">
        <authorList>
            <person name="Ryan C."/>
        </authorList>
    </citation>
    <scope>NUCLEOTIDE SEQUENCE [LARGE SCALE GENOMIC DNA]</scope>
</reference>
<keyword evidence="2" id="KW-0433">Leucine-rich repeat</keyword>
<dbReference type="SUPFAM" id="SSF52540">
    <property type="entry name" value="P-loop containing nucleoside triphosphate hydrolases"/>
    <property type="match status" value="1"/>
</dbReference>
<dbReference type="InterPro" id="IPR027417">
    <property type="entry name" value="P-loop_NTPase"/>
</dbReference>
<dbReference type="GO" id="GO:0002758">
    <property type="term" value="P:innate immune response-activating signaling pathway"/>
    <property type="evidence" value="ECO:0007669"/>
    <property type="project" value="UniProtKB-ARBA"/>
</dbReference>
<dbReference type="Gene3D" id="1.20.5.4130">
    <property type="match status" value="1"/>
</dbReference>
<dbReference type="GO" id="GO:0005524">
    <property type="term" value="F:ATP binding"/>
    <property type="evidence" value="ECO:0007669"/>
    <property type="project" value="UniProtKB-KW"/>
</dbReference>
<dbReference type="Pfam" id="PF23598">
    <property type="entry name" value="LRR_14"/>
    <property type="match status" value="1"/>
</dbReference>
<dbReference type="InterPro" id="IPR041118">
    <property type="entry name" value="Rx_N"/>
</dbReference>
<reference evidence="12 13" key="2">
    <citation type="submission" date="2024-10" db="EMBL/GenBank/DDBJ databases">
        <authorList>
            <person name="Ryan C."/>
        </authorList>
    </citation>
    <scope>NUCLEOTIDE SEQUENCE [LARGE SCALE GENOMIC DNA]</scope>
</reference>
<keyword evidence="5" id="KW-0611">Plant defense</keyword>
<dbReference type="AlphaFoldDB" id="A0ABC9AHV6"/>
<evidence type="ECO:0000256" key="3">
    <source>
        <dbReference type="ARBA" id="ARBA00022737"/>
    </source>
</evidence>
<evidence type="ECO:0000259" key="8">
    <source>
        <dbReference type="Pfam" id="PF00931"/>
    </source>
</evidence>
<keyword evidence="7" id="KW-0175">Coiled coil</keyword>
<sequence>MADVLDAMASYVMNLIVNMVEEEWHMQWGFSSEIMKLEEKMKILQYFIADAEKRRITEYSVQRWVMRLKEAMYDTADILDLCQLNKAGDRKKFKDASWWRNLVPGSIQSIRFAHQIVSQIKEINQRLHEIHRDAENFNLKINLGSNLEQRKLTDAKMYRQNTTSEFVESAIVGEMIKKDAKELVQVLTTDDNRHNIMVVSIVGMGGIGKTTLAQKIFHEAAIEGHFNTRIWLTITQCFDEIDLLRSAIRHAGGSTPSEEQNMSLLTRTLTDVLSKGRFLLVMDDVWSDEAWNHVLFTPIINASRNQQQGNRVLITTRLEDQARRMRTYFHQHHVSLLEEVDAWSLLKKQLPPTPNPVLGSDDLKHEEDVGMKIIRKCGGLPLAIKVMGGLLSTREQSEREWEAVLNHDAWSRAGLPMELDSRIYLSYEDLSPPLKQCFLYCSLFPKGIIRQSIIIPMWISEGFIQPQDRSNSYDDREAVATEYYWELVTRNLIEPTTESSITAYEFTVHDVLRSFAEFMAREESLVIQNEQAVVGNTHSLVRRLSIGSTQSVREWHTLPKQVRMLIINPRINIRPDDTLSSLSSLRVLLIKGADCDRLIDSLCHLRHLRYLHLEDTNISRLPDDIHRMQLLEHIVVLDSEKLENLPSSIIELVHLRTLNISGCNVKTVPKGFGGLTNLQTLSGFPHIMDMHGGGGWCSLEELRSLSQLRNLTVNDLNVSATDTSWAEKAMISNKGHLSYLKLECNCSMYMGLTDEMEKQDLQRAVEEVFQKLRPPTCIEHFLIGKGGYFGCQLPSWMMASATTATFKSLRILTLKGLLCCTQLPDGLCQLPCLASLQALDAPAIRRVGPEFQASSSTLVVGGGVAPTSAAFPKLTNLYLRRWSEWEEWDWEEDVTSDAMAMPALKMVTICNCKLSHLPPGLANSNRHALRELYLYDFTSLTSLDDFPSVVELDVFRCPELRRISGLSRLQKIRIKTCPNLEVLEAVPVLDSLNLTNTTSETLPGYLRGVNPRHEAQAQCMCVIRCHIDRSVEDA</sequence>
<dbReference type="EMBL" id="OZ075131">
    <property type="protein sequence ID" value="CAL4978902.1"/>
    <property type="molecule type" value="Genomic_DNA"/>
</dbReference>
<dbReference type="Gene3D" id="1.10.10.10">
    <property type="entry name" value="Winged helix-like DNA-binding domain superfamily/Winged helix DNA-binding domain"/>
    <property type="match status" value="1"/>
</dbReference>
<feature type="domain" description="Disease resistance N-terminal" evidence="9">
    <location>
        <begin position="10"/>
        <end position="93"/>
    </location>
</feature>
<dbReference type="InterPro" id="IPR003591">
    <property type="entry name" value="Leu-rich_rpt_typical-subtyp"/>
</dbReference>
<proteinExistence type="inferred from homology"/>
<evidence type="ECO:0000256" key="2">
    <source>
        <dbReference type="ARBA" id="ARBA00022614"/>
    </source>
</evidence>
<dbReference type="InterPro" id="IPR002182">
    <property type="entry name" value="NB-ARC"/>
</dbReference>
<keyword evidence="13" id="KW-1185">Reference proteome</keyword>
<dbReference type="Gene3D" id="1.10.8.430">
    <property type="entry name" value="Helical domain of apoptotic protease-activating factors"/>
    <property type="match status" value="1"/>
</dbReference>
<dbReference type="FunFam" id="1.10.10.10:FF:000322">
    <property type="entry name" value="Probable disease resistance protein At1g63360"/>
    <property type="match status" value="1"/>
</dbReference>
<dbReference type="Gene3D" id="3.80.10.10">
    <property type="entry name" value="Ribonuclease Inhibitor"/>
    <property type="match status" value="2"/>
</dbReference>
<gene>
    <name evidence="12" type="ORF">URODEC1_LOCUS55014</name>
</gene>
<dbReference type="PRINTS" id="PR00364">
    <property type="entry name" value="DISEASERSIST"/>
</dbReference>
<dbReference type="PANTHER" id="PTHR36766">
    <property type="entry name" value="PLANT BROAD-SPECTRUM MILDEW RESISTANCE PROTEIN RPW8"/>
    <property type="match status" value="1"/>
</dbReference>
<dbReference type="Pfam" id="PF00931">
    <property type="entry name" value="NB-ARC"/>
    <property type="match status" value="1"/>
</dbReference>
<accession>A0ABC9AHV6</accession>
<evidence type="ECO:0000256" key="4">
    <source>
        <dbReference type="ARBA" id="ARBA00022741"/>
    </source>
</evidence>
<dbReference type="Gene3D" id="3.40.50.300">
    <property type="entry name" value="P-loop containing nucleotide triphosphate hydrolases"/>
    <property type="match status" value="1"/>
</dbReference>
<keyword evidence="3" id="KW-0677">Repeat</keyword>
<dbReference type="Pfam" id="PF18052">
    <property type="entry name" value="Rx_N"/>
    <property type="match status" value="1"/>
</dbReference>
<name>A0ABC9AHV6_9POAL</name>
<dbReference type="InterPro" id="IPR042197">
    <property type="entry name" value="Apaf_helical"/>
</dbReference>
<organism evidence="12 13">
    <name type="scientific">Urochloa decumbens</name>
    <dbReference type="NCBI Taxonomy" id="240449"/>
    <lineage>
        <taxon>Eukaryota</taxon>
        <taxon>Viridiplantae</taxon>
        <taxon>Streptophyta</taxon>
        <taxon>Embryophyta</taxon>
        <taxon>Tracheophyta</taxon>
        <taxon>Spermatophyta</taxon>
        <taxon>Magnoliopsida</taxon>
        <taxon>Liliopsida</taxon>
        <taxon>Poales</taxon>
        <taxon>Poaceae</taxon>
        <taxon>PACMAD clade</taxon>
        <taxon>Panicoideae</taxon>
        <taxon>Panicodae</taxon>
        <taxon>Paniceae</taxon>
        <taxon>Melinidinae</taxon>
        <taxon>Urochloa</taxon>
    </lineage>
</organism>
<evidence type="ECO:0000313" key="13">
    <source>
        <dbReference type="Proteomes" id="UP001497457"/>
    </source>
</evidence>
<evidence type="ECO:0000259" key="9">
    <source>
        <dbReference type="Pfam" id="PF18052"/>
    </source>
</evidence>
<dbReference type="InterPro" id="IPR036388">
    <property type="entry name" value="WH-like_DNA-bd_sf"/>
</dbReference>
<protein>
    <submittedName>
        <fullName evidence="12">Uncharacterized protein</fullName>
    </submittedName>
</protein>
<evidence type="ECO:0000256" key="5">
    <source>
        <dbReference type="ARBA" id="ARBA00022821"/>
    </source>
</evidence>
<evidence type="ECO:0000259" key="11">
    <source>
        <dbReference type="Pfam" id="PF23598"/>
    </source>
</evidence>
<evidence type="ECO:0000256" key="7">
    <source>
        <dbReference type="ARBA" id="ARBA00023054"/>
    </source>
</evidence>
<dbReference type="Proteomes" id="UP001497457">
    <property type="component" value="Chromosome 21rd"/>
</dbReference>
<dbReference type="CDD" id="cd14798">
    <property type="entry name" value="RX-CC_like"/>
    <property type="match status" value="1"/>
</dbReference>